<evidence type="ECO:0000256" key="3">
    <source>
        <dbReference type="ARBA" id="ARBA00022723"/>
    </source>
</evidence>
<evidence type="ECO:0000256" key="4">
    <source>
        <dbReference type="ARBA" id="ARBA00022801"/>
    </source>
</evidence>
<proteinExistence type="predicted"/>
<name>A0AAE0WY55_9PEZI</name>
<evidence type="ECO:0000259" key="8">
    <source>
        <dbReference type="Pfam" id="PF13460"/>
    </source>
</evidence>
<sequence length="751" mass="83111">MASCKHTQLWLDVSAHAKEAGYTQQSSQQRLAATQASGRCSKDKASSRGVRDAMSATTFRPPLVLPGDELAWDPKCSPQSFRSWKQEKNRNAVTNRRRNVYVTAPPTLGKDRGCFKPDTNLKPMPRPKLQLPTTTDVIDYLQSFYHGMPVKVLDPPKSELVPWYVGEGSKDKSTRIGLNVSGEFVTIRVRWTDLFAVQLNLNDLLDAAISILPNDAYALLMMVDHDLYEDEEDDFCCGRAYGGSRVAVVSTARYNPRLDETHGVDREHAWSASHCRAYVGDCCAPDRKKSKKRKLNELEGPVPADNPMSSALAAHIACKTKKDKIAQKAELETLWLGRVCKTASHELGHCFGIGHCTYYACVMQGTAGLPEDARQPPYLCPIDTAKLLHATGAKEADWIRAVMRFCYKFPEDRLFRAFAAWLANIMSTQFLLTGVTGGLGARVLNDMLHIHHVPPANIIATSRSGRNRQRFEALGVKFRVADYGHPDTLHTAFEGAENLLFVSSSERDTPKRNSEHENVVAAAKQKGVGRVWYVSLALGGFGSGSMVGFQQAHYQTEEMLKQSGINFVSLRAGVYTDAFPLFLNWYPSSVEALLPRLTPSVESGRVAWTSRDELGEGIATLLAKGLDAFPSIKPQTDRNLILLTGPVAESHVALVDAINRARGTDIPIQWLETQNWVEASAKDDICGKPAAWFQARVIWFQGICDGDAATVDIALQTLLGRRPASGPETLQRLLKKDGDYTWHQNHMSVGK</sequence>
<keyword evidence="10" id="KW-1185">Reference proteome</keyword>
<dbReference type="Pfam" id="PF13460">
    <property type="entry name" value="NAD_binding_10"/>
    <property type="match status" value="1"/>
</dbReference>
<dbReference type="AlphaFoldDB" id="A0AAE0WY55"/>
<feature type="compositionally biased region" description="Basic and acidic residues" evidence="7">
    <location>
        <begin position="40"/>
        <end position="51"/>
    </location>
</feature>
<dbReference type="Proteomes" id="UP001274830">
    <property type="component" value="Unassembled WGS sequence"/>
</dbReference>
<dbReference type="SUPFAM" id="SSF55486">
    <property type="entry name" value="Metalloproteases ('zincins'), catalytic domain"/>
    <property type="match status" value="2"/>
</dbReference>
<keyword evidence="5" id="KW-0862">Zinc</keyword>
<dbReference type="InterPro" id="IPR016040">
    <property type="entry name" value="NAD(P)-bd_dom"/>
</dbReference>
<feature type="domain" description="NAD(P)-binding" evidence="8">
    <location>
        <begin position="434"/>
        <end position="577"/>
    </location>
</feature>
<dbReference type="Pfam" id="PF07998">
    <property type="entry name" value="Peptidase_M54"/>
    <property type="match status" value="1"/>
</dbReference>
<dbReference type="PANTHER" id="PTHR15910:SF1">
    <property type="entry name" value="ARCHAEMETZINCIN-2"/>
    <property type="match status" value="1"/>
</dbReference>
<evidence type="ECO:0000256" key="7">
    <source>
        <dbReference type="SAM" id="MobiDB-lite"/>
    </source>
</evidence>
<evidence type="ECO:0000256" key="6">
    <source>
        <dbReference type="ARBA" id="ARBA00023049"/>
    </source>
</evidence>
<gene>
    <name evidence="9" type="ORF">LTR78_000246</name>
</gene>
<dbReference type="GO" id="GO:0006508">
    <property type="term" value="P:proteolysis"/>
    <property type="evidence" value="ECO:0007669"/>
    <property type="project" value="UniProtKB-KW"/>
</dbReference>
<comment type="caution">
    <text evidence="9">The sequence shown here is derived from an EMBL/GenBank/DDBJ whole genome shotgun (WGS) entry which is preliminary data.</text>
</comment>
<dbReference type="GO" id="GO:0046872">
    <property type="term" value="F:metal ion binding"/>
    <property type="evidence" value="ECO:0007669"/>
    <property type="project" value="UniProtKB-KW"/>
</dbReference>
<organism evidence="9 10">
    <name type="scientific">Recurvomyces mirabilis</name>
    <dbReference type="NCBI Taxonomy" id="574656"/>
    <lineage>
        <taxon>Eukaryota</taxon>
        <taxon>Fungi</taxon>
        <taxon>Dikarya</taxon>
        <taxon>Ascomycota</taxon>
        <taxon>Pezizomycotina</taxon>
        <taxon>Dothideomycetes</taxon>
        <taxon>Dothideomycetidae</taxon>
        <taxon>Mycosphaerellales</taxon>
        <taxon>Teratosphaeriaceae</taxon>
        <taxon>Recurvomyces</taxon>
    </lineage>
</organism>
<dbReference type="Gene3D" id="3.40.390.10">
    <property type="entry name" value="Collagenase (Catalytic Domain)"/>
    <property type="match status" value="1"/>
</dbReference>
<keyword evidence="4" id="KW-0378">Hydrolase</keyword>
<evidence type="ECO:0000256" key="1">
    <source>
        <dbReference type="ARBA" id="ARBA00001947"/>
    </source>
</evidence>
<accession>A0AAE0WY55</accession>
<comment type="cofactor">
    <cofactor evidence="1">
        <name>Zn(2+)</name>
        <dbReference type="ChEBI" id="CHEBI:29105"/>
    </cofactor>
</comment>
<evidence type="ECO:0000313" key="10">
    <source>
        <dbReference type="Proteomes" id="UP001274830"/>
    </source>
</evidence>
<keyword evidence="6" id="KW-0482">Metalloprotease</keyword>
<dbReference type="Gene3D" id="3.90.25.10">
    <property type="entry name" value="UDP-galactose 4-epimerase, domain 1"/>
    <property type="match status" value="1"/>
</dbReference>
<dbReference type="Gene3D" id="3.40.50.720">
    <property type="entry name" value="NAD(P)-binding Rossmann-like Domain"/>
    <property type="match status" value="1"/>
</dbReference>
<dbReference type="EMBL" id="JAUTXT010000001">
    <property type="protein sequence ID" value="KAK3679870.1"/>
    <property type="molecule type" value="Genomic_DNA"/>
</dbReference>
<evidence type="ECO:0000256" key="5">
    <source>
        <dbReference type="ARBA" id="ARBA00022833"/>
    </source>
</evidence>
<dbReference type="PANTHER" id="PTHR15910">
    <property type="entry name" value="ARCHAEMETZINCIN"/>
    <property type="match status" value="1"/>
</dbReference>
<dbReference type="InterPro" id="IPR036291">
    <property type="entry name" value="NAD(P)-bd_dom_sf"/>
</dbReference>
<feature type="region of interest" description="Disordered" evidence="7">
    <location>
        <begin position="24"/>
        <end position="53"/>
    </location>
</feature>
<reference evidence="9" key="1">
    <citation type="submission" date="2023-07" db="EMBL/GenBank/DDBJ databases">
        <title>Black Yeasts Isolated from many extreme environments.</title>
        <authorList>
            <person name="Coleine C."/>
            <person name="Stajich J.E."/>
            <person name="Selbmann L."/>
        </authorList>
    </citation>
    <scope>NUCLEOTIDE SEQUENCE</scope>
    <source>
        <strain evidence="9">CCFEE 5485</strain>
    </source>
</reference>
<feature type="compositionally biased region" description="Polar residues" evidence="7">
    <location>
        <begin position="24"/>
        <end position="38"/>
    </location>
</feature>
<protein>
    <recommendedName>
        <fullName evidence="8">NAD(P)-binding domain-containing protein</fullName>
    </recommendedName>
</protein>
<evidence type="ECO:0000313" key="9">
    <source>
        <dbReference type="EMBL" id="KAK3679870.1"/>
    </source>
</evidence>
<dbReference type="InterPro" id="IPR012962">
    <property type="entry name" value="Pept_M54_archaemetzincn"/>
</dbReference>
<evidence type="ECO:0000256" key="2">
    <source>
        <dbReference type="ARBA" id="ARBA00022670"/>
    </source>
</evidence>
<dbReference type="SUPFAM" id="SSF51735">
    <property type="entry name" value="NAD(P)-binding Rossmann-fold domains"/>
    <property type="match status" value="1"/>
</dbReference>
<dbReference type="InterPro" id="IPR024079">
    <property type="entry name" value="MetalloPept_cat_dom_sf"/>
</dbReference>
<dbReference type="GO" id="GO:0008237">
    <property type="term" value="F:metallopeptidase activity"/>
    <property type="evidence" value="ECO:0007669"/>
    <property type="project" value="UniProtKB-KW"/>
</dbReference>
<keyword evidence="2" id="KW-0645">Protease</keyword>
<keyword evidence="3" id="KW-0479">Metal-binding</keyword>
<dbReference type="CDD" id="cd11375">
    <property type="entry name" value="Peptidase_M54"/>
    <property type="match status" value="1"/>
</dbReference>